<evidence type="ECO:0000256" key="3">
    <source>
        <dbReference type="ARBA" id="ARBA00023274"/>
    </source>
</evidence>
<dbReference type="Pfam" id="PF01200">
    <property type="entry name" value="Ribosomal_S28e"/>
    <property type="match status" value="1"/>
</dbReference>
<evidence type="ECO:0000256" key="2">
    <source>
        <dbReference type="ARBA" id="ARBA00022980"/>
    </source>
</evidence>
<dbReference type="GO" id="GO:0003735">
    <property type="term" value="F:structural constituent of ribosome"/>
    <property type="evidence" value="ECO:0007669"/>
    <property type="project" value="InterPro"/>
</dbReference>
<evidence type="ECO:0000256" key="1">
    <source>
        <dbReference type="ARBA" id="ARBA00005943"/>
    </source>
</evidence>
<dbReference type="SUPFAM" id="SSF50249">
    <property type="entry name" value="Nucleic acid-binding proteins"/>
    <property type="match status" value="1"/>
</dbReference>
<proteinExistence type="inferred from homology"/>
<dbReference type="InterPro" id="IPR012340">
    <property type="entry name" value="NA-bd_OB-fold"/>
</dbReference>
<dbReference type="GO" id="GO:0006412">
    <property type="term" value="P:translation"/>
    <property type="evidence" value="ECO:0007669"/>
    <property type="project" value="InterPro"/>
</dbReference>
<accession>T1BH10</accession>
<reference evidence="4" key="1">
    <citation type="submission" date="2013-08" db="EMBL/GenBank/DDBJ databases">
        <authorList>
            <person name="Mendez C."/>
            <person name="Richter M."/>
            <person name="Ferrer M."/>
            <person name="Sanchez J."/>
        </authorList>
    </citation>
    <scope>NUCLEOTIDE SEQUENCE</scope>
</reference>
<evidence type="ECO:0000313" key="4">
    <source>
        <dbReference type="EMBL" id="EQD68937.1"/>
    </source>
</evidence>
<dbReference type="Gene3D" id="2.40.50.140">
    <property type="entry name" value="Nucleic acid-binding proteins"/>
    <property type="match status" value="1"/>
</dbReference>
<dbReference type="InterPro" id="IPR000289">
    <property type="entry name" value="Ribosomal_eS28"/>
</dbReference>
<comment type="caution">
    <text evidence="4">The sequence shown here is derived from an EMBL/GenBank/DDBJ whole genome shotgun (WGS) entry which is preliminary data.</text>
</comment>
<comment type="similarity">
    <text evidence="1">Belongs to the eukaryotic ribosomal protein eS28 family.</text>
</comment>
<gene>
    <name evidence="4" type="ORF">B1B_05534</name>
</gene>
<keyword evidence="3" id="KW-0687">Ribonucleoprotein</keyword>
<keyword evidence="2 4" id="KW-0689">Ribosomal protein</keyword>
<name>T1BH10_9ZZZZ</name>
<reference evidence="4" key="2">
    <citation type="journal article" date="2014" name="ISME J.">
        <title>Microbial stratification in low pH oxic and suboxic macroscopic growths along an acid mine drainage.</title>
        <authorList>
            <person name="Mendez-Garcia C."/>
            <person name="Mesa V."/>
            <person name="Sprenger R.R."/>
            <person name="Richter M."/>
            <person name="Diez M.S."/>
            <person name="Solano J."/>
            <person name="Bargiela R."/>
            <person name="Golyshina O.V."/>
            <person name="Manteca A."/>
            <person name="Ramos J.L."/>
            <person name="Gallego J.R."/>
            <person name="Llorente I."/>
            <person name="Martins Dos Santos V.A."/>
            <person name="Jensen O.N."/>
            <person name="Pelaez A.I."/>
            <person name="Sanchez J."/>
            <person name="Ferrer M."/>
        </authorList>
    </citation>
    <scope>NUCLEOTIDE SEQUENCE</scope>
</reference>
<dbReference type="EMBL" id="AUZY01003505">
    <property type="protein sequence ID" value="EQD68937.1"/>
    <property type="molecule type" value="Genomic_DNA"/>
</dbReference>
<dbReference type="AlphaFoldDB" id="T1BH10"/>
<dbReference type="GO" id="GO:0005840">
    <property type="term" value="C:ribosome"/>
    <property type="evidence" value="ECO:0007669"/>
    <property type="project" value="UniProtKB-KW"/>
</dbReference>
<protein>
    <submittedName>
        <fullName evidence="4">30S ribosomal protein S28e</fullName>
    </submittedName>
</protein>
<organism evidence="4">
    <name type="scientific">mine drainage metagenome</name>
    <dbReference type="NCBI Taxonomy" id="410659"/>
    <lineage>
        <taxon>unclassified sequences</taxon>
        <taxon>metagenomes</taxon>
        <taxon>ecological metagenomes</taxon>
    </lineage>
</organism>
<sequence length="79" mass="8991">MADEEQHQKLLPGFLAEIVEVNTKRKTGMYGEVYQVSCKILEGKDKGRVIRRNLIGPPKVGDIIRLPDTSREAKEIKVR</sequence>
<dbReference type="GO" id="GO:1990904">
    <property type="term" value="C:ribonucleoprotein complex"/>
    <property type="evidence" value="ECO:0007669"/>
    <property type="project" value="UniProtKB-KW"/>
</dbReference>